<dbReference type="InterPro" id="IPR000873">
    <property type="entry name" value="AMP-dep_synth/lig_dom"/>
</dbReference>
<dbReference type="SUPFAM" id="SSF56801">
    <property type="entry name" value="Acetyl-CoA synthetase-like"/>
    <property type="match status" value="1"/>
</dbReference>
<keyword evidence="3" id="KW-0547">Nucleotide-binding</keyword>
<evidence type="ECO:0000259" key="7">
    <source>
        <dbReference type="Pfam" id="PF16177"/>
    </source>
</evidence>
<evidence type="ECO:0000256" key="2">
    <source>
        <dbReference type="ARBA" id="ARBA00022598"/>
    </source>
</evidence>
<dbReference type="InterPro" id="IPR042099">
    <property type="entry name" value="ANL_N_sf"/>
</dbReference>
<dbReference type="Pfam" id="PF00501">
    <property type="entry name" value="AMP-binding"/>
    <property type="match status" value="1"/>
</dbReference>
<gene>
    <name evidence="8" type="ORF">E1269_01025</name>
</gene>
<evidence type="ECO:0000313" key="9">
    <source>
        <dbReference type="Proteomes" id="UP000294739"/>
    </source>
</evidence>
<feature type="domain" description="Acetyl-coenzyme A synthetase N-terminal" evidence="7">
    <location>
        <begin position="39"/>
        <end position="95"/>
    </location>
</feature>
<sequence>MTDDAEVVWRPDPGRVAASRVAAFRSWLREHGLADTADYDELWRWSVERPAAFWGAVAGFFGVAFHDRPADTLPDAVMPGARWFPGGTLNYAEHALRPGEGRADDDVAVVFRREDGLRQELSYGELRRQVAAVRAGLASLGVGRGDRVVALVPNAPQTLVAFLAAASLGAVWSSCSPDFGVRAAVDRFAQVEPTVLVACDGYVYNGRTIDVRPNVAALREQLPTLRATVGIPFTGAGLPDAVGLDTLLAEHDGAPLAFEPVAFDHPLWVLYSSGTTGLPKGIVHGHGGIVLEHLKALALHFDAGPGDRLFWFTTTGWMMWNFLVGGLLTGSTVVLYDGSPAHPSLGSLWELAAQERLAVFGTSAPFVQACLKDGLELDPSSLGSLRVVGSTGAPLSVDGFRWLGRNLPPSVQVASFSGGTDLCTGFVGPAPDVPVWLGELSRPALGAAVAAYDESGAPVVDRVGELVLTRPMPSMPVAFWNDPDGSRLRAAYFEDFPGVWRHGDWITVTSRGSAVIHGRSDSTLNRGGVRMGTAEFYRVVEAHSAVVDSLVIDTSGGSSPGDGGELLCFVVLADGAALTDVEPELRAALRAELSPRHVPDRFVVVDDVPRTLTGKKCEVPVKKILAGVAPERAVSREALRNPAALDPFVALAAPSR</sequence>
<protein>
    <submittedName>
        <fullName evidence="8">Acetoacetate--CoA ligase</fullName>
        <ecNumber evidence="8">6.2.1.16</ecNumber>
    </submittedName>
</protein>
<evidence type="ECO:0000259" key="5">
    <source>
        <dbReference type="Pfam" id="PF00501"/>
    </source>
</evidence>
<organism evidence="8 9">
    <name type="scientific">Jiangella asiatica</name>
    <dbReference type="NCBI Taxonomy" id="2530372"/>
    <lineage>
        <taxon>Bacteria</taxon>
        <taxon>Bacillati</taxon>
        <taxon>Actinomycetota</taxon>
        <taxon>Actinomycetes</taxon>
        <taxon>Jiangellales</taxon>
        <taxon>Jiangellaceae</taxon>
        <taxon>Jiangella</taxon>
    </lineage>
</organism>
<dbReference type="EC" id="6.2.1.16" evidence="8"/>
<keyword evidence="9" id="KW-1185">Reference proteome</keyword>
<dbReference type="NCBIfam" id="NF002937">
    <property type="entry name" value="PRK03584.1"/>
    <property type="match status" value="1"/>
</dbReference>
<dbReference type="GO" id="GO:0005524">
    <property type="term" value="F:ATP binding"/>
    <property type="evidence" value="ECO:0007669"/>
    <property type="project" value="UniProtKB-KW"/>
</dbReference>
<dbReference type="GO" id="GO:0006629">
    <property type="term" value="P:lipid metabolic process"/>
    <property type="evidence" value="ECO:0007669"/>
    <property type="project" value="InterPro"/>
</dbReference>
<dbReference type="NCBIfam" id="TIGR01217">
    <property type="entry name" value="ac_ac_CoA_syn"/>
    <property type="match status" value="1"/>
</dbReference>
<dbReference type="Pfam" id="PF16177">
    <property type="entry name" value="ACAS_N"/>
    <property type="match status" value="1"/>
</dbReference>
<dbReference type="PANTHER" id="PTHR42921">
    <property type="entry name" value="ACETOACETYL-COA SYNTHETASE"/>
    <property type="match status" value="1"/>
</dbReference>
<accession>A0A4R5DNJ7</accession>
<dbReference type="OrthoDB" id="9803968at2"/>
<dbReference type="InterPro" id="IPR025110">
    <property type="entry name" value="AMP-bd_C"/>
</dbReference>
<reference evidence="8 9" key="1">
    <citation type="submission" date="2019-03" db="EMBL/GenBank/DDBJ databases">
        <title>Draft genome sequences of novel Actinobacteria.</title>
        <authorList>
            <person name="Sahin N."/>
            <person name="Ay H."/>
            <person name="Saygin H."/>
        </authorList>
    </citation>
    <scope>NUCLEOTIDE SEQUENCE [LARGE SCALE GENOMIC DNA]</scope>
    <source>
        <strain evidence="8 9">5K138</strain>
    </source>
</reference>
<feature type="domain" description="AMP-dependent synthetase/ligase" evidence="5">
    <location>
        <begin position="104"/>
        <end position="471"/>
    </location>
</feature>
<comment type="similarity">
    <text evidence="1">Belongs to the ATP-dependent AMP-binding enzyme family.</text>
</comment>
<dbReference type="Gene3D" id="3.40.50.12780">
    <property type="entry name" value="N-terminal domain of ligase-like"/>
    <property type="match status" value="1"/>
</dbReference>
<dbReference type="InParanoid" id="A0A4R5DNJ7"/>
<keyword evidence="2 8" id="KW-0436">Ligase</keyword>
<dbReference type="Pfam" id="PF13193">
    <property type="entry name" value="AMP-binding_C"/>
    <property type="match status" value="1"/>
</dbReference>
<proteinExistence type="inferred from homology"/>
<comment type="caution">
    <text evidence="8">The sequence shown here is derived from an EMBL/GenBank/DDBJ whole genome shotgun (WGS) entry which is preliminary data.</text>
</comment>
<dbReference type="EMBL" id="SMKZ01000001">
    <property type="protein sequence ID" value="TDE15906.1"/>
    <property type="molecule type" value="Genomic_DNA"/>
</dbReference>
<name>A0A4R5DNJ7_9ACTN</name>
<evidence type="ECO:0000313" key="8">
    <source>
        <dbReference type="EMBL" id="TDE15906.1"/>
    </source>
</evidence>
<evidence type="ECO:0000256" key="3">
    <source>
        <dbReference type="ARBA" id="ARBA00022741"/>
    </source>
</evidence>
<dbReference type="PANTHER" id="PTHR42921:SF1">
    <property type="entry name" value="ACETOACETYL-COA SYNTHETASE"/>
    <property type="match status" value="1"/>
</dbReference>
<evidence type="ECO:0000259" key="6">
    <source>
        <dbReference type="Pfam" id="PF13193"/>
    </source>
</evidence>
<dbReference type="InterPro" id="IPR032387">
    <property type="entry name" value="ACAS_N"/>
</dbReference>
<evidence type="ECO:0000256" key="4">
    <source>
        <dbReference type="ARBA" id="ARBA00022840"/>
    </source>
</evidence>
<dbReference type="AlphaFoldDB" id="A0A4R5DNJ7"/>
<evidence type="ECO:0000256" key="1">
    <source>
        <dbReference type="ARBA" id="ARBA00006432"/>
    </source>
</evidence>
<dbReference type="InterPro" id="IPR005914">
    <property type="entry name" value="Acac_CoA_synth"/>
</dbReference>
<keyword evidence="4" id="KW-0067">ATP-binding</keyword>
<feature type="domain" description="AMP-binding enzyme C-terminal" evidence="6">
    <location>
        <begin position="539"/>
        <end position="615"/>
    </location>
</feature>
<dbReference type="InterPro" id="IPR020845">
    <property type="entry name" value="AMP-binding_CS"/>
</dbReference>
<dbReference type="RefSeq" id="WP_131890070.1">
    <property type="nucleotide sequence ID" value="NZ_SMKZ01000001.1"/>
</dbReference>
<dbReference type="PROSITE" id="PS00455">
    <property type="entry name" value="AMP_BINDING"/>
    <property type="match status" value="1"/>
</dbReference>
<dbReference type="Gene3D" id="3.30.300.30">
    <property type="match status" value="1"/>
</dbReference>
<dbReference type="GO" id="GO:0030729">
    <property type="term" value="F:acetoacetate-CoA ligase activity"/>
    <property type="evidence" value="ECO:0007669"/>
    <property type="project" value="UniProtKB-EC"/>
</dbReference>
<dbReference type="InterPro" id="IPR045851">
    <property type="entry name" value="AMP-bd_C_sf"/>
</dbReference>
<dbReference type="Proteomes" id="UP000294739">
    <property type="component" value="Unassembled WGS sequence"/>
</dbReference>